<dbReference type="OrthoDB" id="517521at2"/>
<name>K9VS78_9CYAN</name>
<dbReference type="Proteomes" id="UP000010478">
    <property type="component" value="Plasmid pOSC7112.02"/>
</dbReference>
<dbReference type="EMBL" id="CP003616">
    <property type="protein sequence ID" value="AFZ10796.1"/>
    <property type="molecule type" value="Genomic_DNA"/>
</dbReference>
<dbReference type="KEGG" id="oni:Osc7112_6691"/>
<keyword evidence="2" id="KW-1185">Reference proteome</keyword>
<keyword evidence="1" id="KW-0614">Plasmid</keyword>
<gene>
    <name evidence="1" type="ORF">Osc7112_6691</name>
</gene>
<dbReference type="AlphaFoldDB" id="K9VS78"/>
<proteinExistence type="predicted"/>
<dbReference type="HOGENOM" id="CLU_1336393_0_0_3"/>
<geneLocation type="plasmid" evidence="1 2">
    <name>pOSC7112.02</name>
</geneLocation>
<organism evidence="1 2">
    <name type="scientific">Phormidium nigroviride PCC 7112</name>
    <dbReference type="NCBI Taxonomy" id="179408"/>
    <lineage>
        <taxon>Bacteria</taxon>
        <taxon>Bacillati</taxon>
        <taxon>Cyanobacteriota</taxon>
        <taxon>Cyanophyceae</taxon>
        <taxon>Oscillatoriophycideae</taxon>
        <taxon>Oscillatoriales</taxon>
        <taxon>Oscillatoriaceae</taxon>
        <taxon>Phormidium</taxon>
    </lineage>
</organism>
<accession>K9VS78</accession>
<reference evidence="1 2" key="1">
    <citation type="submission" date="2012-05" db="EMBL/GenBank/DDBJ databases">
        <title>Finished plasmid 2 of genome of Oscillatoria sp. PCC 7112.</title>
        <authorList>
            <consortium name="US DOE Joint Genome Institute"/>
            <person name="Gugger M."/>
            <person name="Coursin T."/>
            <person name="Rippka R."/>
            <person name="Tandeau De Marsac N."/>
            <person name="Huntemann M."/>
            <person name="Wei C.-L."/>
            <person name="Han J."/>
            <person name="Detter J.C."/>
            <person name="Han C."/>
            <person name="Tapia R."/>
            <person name="Davenport K."/>
            <person name="Daligault H."/>
            <person name="Erkkila T."/>
            <person name="Gu W."/>
            <person name="Munk A.C.C."/>
            <person name="Teshima H."/>
            <person name="Xu Y."/>
            <person name="Chain P."/>
            <person name="Chen A."/>
            <person name="Krypides N."/>
            <person name="Mavromatis K."/>
            <person name="Markowitz V."/>
            <person name="Szeto E."/>
            <person name="Ivanova N."/>
            <person name="Mikhailova N."/>
            <person name="Ovchinnikova G."/>
            <person name="Pagani I."/>
            <person name="Pati A."/>
            <person name="Goodwin L."/>
            <person name="Peters L."/>
            <person name="Pitluck S."/>
            <person name="Woyke T."/>
            <person name="Kerfeld C."/>
        </authorList>
    </citation>
    <scope>NUCLEOTIDE SEQUENCE [LARGE SCALE GENOMIC DNA]</scope>
    <source>
        <strain evidence="1 2">PCC 7112</strain>
        <plasmid evidence="1 2">pOSC7112.02</plasmid>
    </source>
</reference>
<protein>
    <submittedName>
        <fullName evidence="1">Uncharacterized protein</fullName>
    </submittedName>
</protein>
<evidence type="ECO:0000313" key="2">
    <source>
        <dbReference type="Proteomes" id="UP000010478"/>
    </source>
</evidence>
<evidence type="ECO:0000313" key="1">
    <source>
        <dbReference type="EMBL" id="AFZ10796.1"/>
    </source>
</evidence>
<sequence>MLGTHFIELPVPMPPTLPEMVGASNSQYFAMYYQGSKATWSNGRAMATFSYYAVYAPLIEHITLAIHLESYNLGSDDELSEHAILCDTVRHKMYVGAYKEIDYFLLQQHPHEPSQLTAQEFEEAVKAVESMTLEQMQRLGMFEIFGNTNPQARQVTAELVQWLDQQITEELIQQYIQLANRGNWTAVRALDTLKRRISETRKYHQQLESN</sequence>
<dbReference type="RefSeq" id="WP_015179763.1">
    <property type="nucleotide sequence ID" value="NC_019730.1"/>
</dbReference>